<organism evidence="2 3">
    <name type="scientific">Mycena rosella</name>
    <name type="common">Pink bonnet</name>
    <name type="synonym">Agaricus rosellus</name>
    <dbReference type="NCBI Taxonomy" id="1033263"/>
    <lineage>
        <taxon>Eukaryota</taxon>
        <taxon>Fungi</taxon>
        <taxon>Dikarya</taxon>
        <taxon>Basidiomycota</taxon>
        <taxon>Agaricomycotina</taxon>
        <taxon>Agaricomycetes</taxon>
        <taxon>Agaricomycetidae</taxon>
        <taxon>Agaricales</taxon>
        <taxon>Marasmiineae</taxon>
        <taxon>Mycenaceae</taxon>
        <taxon>Mycena</taxon>
    </lineage>
</organism>
<protein>
    <submittedName>
        <fullName evidence="2">Uncharacterized protein</fullName>
    </submittedName>
</protein>
<name>A0AAD7CSC2_MYCRO</name>
<gene>
    <name evidence="2" type="ORF">B0H17DRAFT_1260906</name>
</gene>
<comment type="caution">
    <text evidence="2">The sequence shown here is derived from an EMBL/GenBank/DDBJ whole genome shotgun (WGS) entry which is preliminary data.</text>
</comment>
<sequence length="263" mass="28655">MHGNLPYSHYLQIFRNNLNSIAAVQTLTDVGMLRTALPVAICDLLPINLVTGYIRYGARNHRKVNRTFRDFIYGNPLSLSHEVNYVWSAVAGGVQATAGKCLKPASYCIFGVVTDNMELGLLLLSRPNLDSNSSTRRDICVAYDKQLANLAHALGSQSGIPKSKRETAGADVSTEVNKTTLALYSFRILVDCVWSTQKVAQIGGIPAGARPVLHAGSSHRKRPHAADIAKTAAPKKRRVEVVEKENTEPAGGIVPRSGRRLNR</sequence>
<dbReference type="Proteomes" id="UP001221757">
    <property type="component" value="Unassembled WGS sequence"/>
</dbReference>
<reference evidence="2" key="1">
    <citation type="submission" date="2023-03" db="EMBL/GenBank/DDBJ databases">
        <title>Massive genome expansion in bonnet fungi (Mycena s.s.) driven by repeated elements and novel gene families across ecological guilds.</title>
        <authorList>
            <consortium name="Lawrence Berkeley National Laboratory"/>
            <person name="Harder C.B."/>
            <person name="Miyauchi S."/>
            <person name="Viragh M."/>
            <person name="Kuo A."/>
            <person name="Thoen E."/>
            <person name="Andreopoulos B."/>
            <person name="Lu D."/>
            <person name="Skrede I."/>
            <person name="Drula E."/>
            <person name="Henrissat B."/>
            <person name="Morin E."/>
            <person name="Kohler A."/>
            <person name="Barry K."/>
            <person name="LaButti K."/>
            <person name="Morin E."/>
            <person name="Salamov A."/>
            <person name="Lipzen A."/>
            <person name="Mereny Z."/>
            <person name="Hegedus B."/>
            <person name="Baldrian P."/>
            <person name="Stursova M."/>
            <person name="Weitz H."/>
            <person name="Taylor A."/>
            <person name="Grigoriev I.V."/>
            <person name="Nagy L.G."/>
            <person name="Martin F."/>
            <person name="Kauserud H."/>
        </authorList>
    </citation>
    <scope>NUCLEOTIDE SEQUENCE</scope>
    <source>
        <strain evidence="2">CBHHK067</strain>
    </source>
</reference>
<proteinExistence type="predicted"/>
<dbReference type="AlphaFoldDB" id="A0AAD7CSC2"/>
<accession>A0AAD7CSC2</accession>
<dbReference type="EMBL" id="JARKIE010000267">
    <property type="protein sequence ID" value="KAJ7659873.1"/>
    <property type="molecule type" value="Genomic_DNA"/>
</dbReference>
<feature type="region of interest" description="Disordered" evidence="1">
    <location>
        <begin position="213"/>
        <end position="263"/>
    </location>
</feature>
<evidence type="ECO:0000313" key="2">
    <source>
        <dbReference type="EMBL" id="KAJ7659873.1"/>
    </source>
</evidence>
<evidence type="ECO:0000313" key="3">
    <source>
        <dbReference type="Proteomes" id="UP001221757"/>
    </source>
</evidence>
<keyword evidence="3" id="KW-1185">Reference proteome</keyword>
<evidence type="ECO:0000256" key="1">
    <source>
        <dbReference type="SAM" id="MobiDB-lite"/>
    </source>
</evidence>